<dbReference type="AlphaFoldDB" id="A0AAV9P8W0"/>
<feature type="compositionally biased region" description="Acidic residues" evidence="1">
    <location>
        <begin position="49"/>
        <end position="58"/>
    </location>
</feature>
<protein>
    <submittedName>
        <fullName evidence="2">Uncharacterized protein</fullName>
    </submittedName>
</protein>
<evidence type="ECO:0000313" key="3">
    <source>
        <dbReference type="Proteomes" id="UP001337655"/>
    </source>
</evidence>
<gene>
    <name evidence="2" type="ORF">LTR77_006852</name>
</gene>
<organism evidence="2 3">
    <name type="scientific">Saxophila tyrrhenica</name>
    <dbReference type="NCBI Taxonomy" id="1690608"/>
    <lineage>
        <taxon>Eukaryota</taxon>
        <taxon>Fungi</taxon>
        <taxon>Dikarya</taxon>
        <taxon>Ascomycota</taxon>
        <taxon>Pezizomycotina</taxon>
        <taxon>Dothideomycetes</taxon>
        <taxon>Dothideomycetidae</taxon>
        <taxon>Mycosphaerellales</taxon>
        <taxon>Extremaceae</taxon>
        <taxon>Saxophila</taxon>
    </lineage>
</organism>
<sequence>MDFPTPPPTSGKQIRFMQGPKHPEYYEDLYGKFNEEETVEGKADRCESDESSDEDVEQPDSPSKKTTVDLGFFKRLAAPKSKEALPEFELEQFGERKLRKGRGVFDYVNKLDAPLPHSYHEGGEGYKIAPSVNPKHSIAAPRKTPARKLIPHKNGMFGTPSSARMPYFADGYEDGYENNSAGEMMDDMLGPVSPPAARNDDPAVDSTVATPKKKKLTRGKSLVIDPALLTDEQGAFDGEAEGYEGNVSETNGNTVAMNRIPKSKTKKKSAANQLLNGITALPASSASLLSLKEEVHRSAANAFASSKRRTSCAHIPTHRERQKAEQKKEQKALLKQFKASPLGRVTSNSGKGVARSEKVWRLRNWKGEKIASGTGMVVVEEGEVEDVREFVRYDE</sequence>
<keyword evidence="3" id="KW-1185">Reference proteome</keyword>
<feature type="compositionally biased region" description="Basic and acidic residues" evidence="1">
    <location>
        <begin position="37"/>
        <end position="48"/>
    </location>
</feature>
<dbReference type="EMBL" id="JAVRRT010000010">
    <property type="protein sequence ID" value="KAK5168283.1"/>
    <property type="molecule type" value="Genomic_DNA"/>
</dbReference>
<accession>A0AAV9P8W0</accession>
<proteinExistence type="predicted"/>
<dbReference type="RefSeq" id="XP_064657893.1">
    <property type="nucleotide sequence ID" value="XM_064804092.1"/>
</dbReference>
<name>A0AAV9P8W0_9PEZI</name>
<reference evidence="2 3" key="1">
    <citation type="submission" date="2023-08" db="EMBL/GenBank/DDBJ databases">
        <title>Black Yeasts Isolated from many extreme environments.</title>
        <authorList>
            <person name="Coleine C."/>
            <person name="Stajich J.E."/>
            <person name="Selbmann L."/>
        </authorList>
    </citation>
    <scope>NUCLEOTIDE SEQUENCE [LARGE SCALE GENOMIC DNA]</scope>
    <source>
        <strain evidence="2 3">CCFEE 5935</strain>
    </source>
</reference>
<evidence type="ECO:0000256" key="1">
    <source>
        <dbReference type="SAM" id="MobiDB-lite"/>
    </source>
</evidence>
<dbReference type="Proteomes" id="UP001337655">
    <property type="component" value="Unassembled WGS sequence"/>
</dbReference>
<feature type="region of interest" description="Disordered" evidence="1">
    <location>
        <begin position="37"/>
        <end position="68"/>
    </location>
</feature>
<dbReference type="GeneID" id="89928191"/>
<evidence type="ECO:0000313" key="2">
    <source>
        <dbReference type="EMBL" id="KAK5168283.1"/>
    </source>
</evidence>
<feature type="region of interest" description="Disordered" evidence="1">
    <location>
        <begin position="1"/>
        <end position="20"/>
    </location>
</feature>
<comment type="caution">
    <text evidence="2">The sequence shown here is derived from an EMBL/GenBank/DDBJ whole genome shotgun (WGS) entry which is preliminary data.</text>
</comment>